<dbReference type="CDD" id="cd02961">
    <property type="entry name" value="PDI_a_family"/>
    <property type="match status" value="1"/>
</dbReference>
<proteinExistence type="inferred from homology"/>
<dbReference type="EMBL" id="JH993004">
    <property type="protein sequence ID" value="EKX44429.1"/>
    <property type="molecule type" value="Genomic_DNA"/>
</dbReference>
<dbReference type="InterPro" id="IPR036249">
    <property type="entry name" value="Thioredoxin-like_sf"/>
</dbReference>
<evidence type="ECO:0000256" key="9">
    <source>
        <dbReference type="ARBA" id="ARBA00023235"/>
    </source>
</evidence>
<evidence type="ECO:0000313" key="15">
    <source>
        <dbReference type="Proteomes" id="UP000011087"/>
    </source>
</evidence>
<organism evidence="13">
    <name type="scientific">Guillardia theta (strain CCMP2712)</name>
    <name type="common">Cryptophyte</name>
    <dbReference type="NCBI Taxonomy" id="905079"/>
    <lineage>
        <taxon>Eukaryota</taxon>
        <taxon>Cryptophyceae</taxon>
        <taxon>Pyrenomonadales</taxon>
        <taxon>Geminigeraceae</taxon>
        <taxon>Guillardia</taxon>
    </lineage>
</organism>
<dbReference type="GeneID" id="17301167"/>
<reference evidence="15" key="2">
    <citation type="submission" date="2012-11" db="EMBL/GenBank/DDBJ databases">
        <authorList>
            <person name="Kuo A."/>
            <person name="Curtis B.A."/>
            <person name="Tanifuji G."/>
            <person name="Burki F."/>
            <person name="Gruber A."/>
            <person name="Irimia M."/>
            <person name="Maruyama S."/>
            <person name="Arias M.C."/>
            <person name="Ball S.G."/>
            <person name="Gile G.H."/>
            <person name="Hirakawa Y."/>
            <person name="Hopkins J.F."/>
            <person name="Rensing S.A."/>
            <person name="Schmutz J."/>
            <person name="Symeonidi A."/>
            <person name="Elias M."/>
            <person name="Eveleigh R.J."/>
            <person name="Herman E.K."/>
            <person name="Klute M.J."/>
            <person name="Nakayama T."/>
            <person name="Obornik M."/>
            <person name="Reyes-Prieto A."/>
            <person name="Armbrust E.V."/>
            <person name="Aves S.J."/>
            <person name="Beiko R.G."/>
            <person name="Coutinho P."/>
            <person name="Dacks J.B."/>
            <person name="Durnford D.G."/>
            <person name="Fast N.M."/>
            <person name="Green B.R."/>
            <person name="Grisdale C."/>
            <person name="Hempe F."/>
            <person name="Henrissat B."/>
            <person name="Hoppner M.P."/>
            <person name="Ishida K.-I."/>
            <person name="Kim E."/>
            <person name="Koreny L."/>
            <person name="Kroth P.G."/>
            <person name="Liu Y."/>
            <person name="Malik S.-B."/>
            <person name="Maier U.G."/>
            <person name="McRose D."/>
            <person name="Mock T."/>
            <person name="Neilson J.A."/>
            <person name="Onodera N.T."/>
            <person name="Poole A.M."/>
            <person name="Pritham E.J."/>
            <person name="Richards T.A."/>
            <person name="Rocap G."/>
            <person name="Roy S.W."/>
            <person name="Sarai C."/>
            <person name="Schaack S."/>
            <person name="Shirato S."/>
            <person name="Slamovits C.H."/>
            <person name="Spencer D.F."/>
            <person name="Suzuki S."/>
            <person name="Worden A.Z."/>
            <person name="Zauner S."/>
            <person name="Barry K."/>
            <person name="Bell C."/>
            <person name="Bharti A.K."/>
            <person name="Crow J.A."/>
            <person name="Grimwood J."/>
            <person name="Kramer R."/>
            <person name="Lindquist E."/>
            <person name="Lucas S."/>
            <person name="Salamov A."/>
            <person name="McFadden G.I."/>
            <person name="Lane C.E."/>
            <person name="Keeling P.J."/>
            <person name="Gray M.W."/>
            <person name="Grigoriev I.V."/>
            <person name="Archibald J.M."/>
        </authorList>
    </citation>
    <scope>NUCLEOTIDE SEQUENCE</scope>
    <source>
        <strain evidence="15">CCMP2712</strain>
    </source>
</reference>
<dbReference type="STRING" id="905079.L1J8J8"/>
<reference evidence="14" key="3">
    <citation type="submission" date="2016-03" db="UniProtKB">
        <authorList>
            <consortium name="EnsemblProtists"/>
        </authorList>
    </citation>
    <scope>IDENTIFICATION</scope>
</reference>
<dbReference type="FunFam" id="3.40.30.10:FF:000042">
    <property type="entry name" value="protein disulfide-isomerase A2"/>
    <property type="match status" value="1"/>
</dbReference>
<dbReference type="InterPro" id="IPR017937">
    <property type="entry name" value="Thioredoxin_CS"/>
</dbReference>
<evidence type="ECO:0000256" key="8">
    <source>
        <dbReference type="ARBA" id="ARBA00023157"/>
    </source>
</evidence>
<evidence type="ECO:0000256" key="10">
    <source>
        <dbReference type="ARBA" id="ARBA00023284"/>
    </source>
</evidence>
<dbReference type="EnsemblProtists" id="EKX44429">
    <property type="protein sequence ID" value="EKX44429"/>
    <property type="gene ID" value="GUITHDRAFT_109550"/>
</dbReference>
<comment type="subcellular location">
    <subcellularLocation>
        <location evidence="2">Endoplasmic reticulum lumen</location>
    </subcellularLocation>
</comment>
<dbReference type="EC" id="5.3.4.1" evidence="4"/>
<dbReference type="Pfam" id="PF13848">
    <property type="entry name" value="Thioredoxin_6"/>
    <property type="match status" value="1"/>
</dbReference>
<evidence type="ECO:0000256" key="1">
    <source>
        <dbReference type="ARBA" id="ARBA00001182"/>
    </source>
</evidence>
<feature type="chain" id="PRO_5008770990" description="protein disulfide-isomerase" evidence="11">
    <location>
        <begin position="22"/>
        <end position="477"/>
    </location>
</feature>
<protein>
    <recommendedName>
        <fullName evidence="4">protein disulfide-isomerase</fullName>
        <ecNumber evidence="4">5.3.4.1</ecNumber>
    </recommendedName>
</protein>
<dbReference type="Gene3D" id="3.40.30.10">
    <property type="entry name" value="Glutaredoxin"/>
    <property type="match status" value="4"/>
</dbReference>
<sequence length="477" mass="54081">MVGMRRSMLLLLLLVATRAGAMDMQAQESFDEKDVLELNGNNFQEGIKKFKFALVEFYAPWCGHCKNLAPEYAKAATELAEILPTESEYLGKLYGVEGFPTLKWFVGGVLYDKNPMVRRKEEIVRWVKKNSGPPANKIEDEGQLEELKKRRFSVVGFFQDEKSDEYKAFLEAAEEDQIYDYFVVHKPALAQQEGAKEPALLFYRDFDENKVVYDGKFDKSEILNAVKVHARLKDVIQIFLFNPNEKSLSAFKEASDLMQFRGKYIFAVIGEQVEQLADPEFATFIGAEKGKKESELFILNVQNMKKYRQQGVVTLDAIKNFLSDFENNKAPIFLKSSPVQEGWDKGVVKELASSQWKEFVNQAAEYFDDKYPGDVIFAKMDGTSNEAEDINVGGFPTVLAFPKGLKQQQPIDLSEKMRGLKDIVRTGEDAYEAAALRFKAAVKKLQGSLEPAAVQLNRAAEHIEKMVEAAKAKRQEL</sequence>
<comment type="similarity">
    <text evidence="3">Belongs to the protein disulfide isomerase family.</text>
</comment>
<feature type="domain" description="Thioredoxin" evidence="12">
    <location>
        <begin position="13"/>
        <end position="149"/>
    </location>
</feature>
<reference evidence="13 15" key="1">
    <citation type="journal article" date="2012" name="Nature">
        <title>Algal genomes reveal evolutionary mosaicism and the fate of nucleomorphs.</title>
        <authorList>
            <consortium name="DOE Joint Genome Institute"/>
            <person name="Curtis B.A."/>
            <person name="Tanifuji G."/>
            <person name="Burki F."/>
            <person name="Gruber A."/>
            <person name="Irimia M."/>
            <person name="Maruyama S."/>
            <person name="Arias M.C."/>
            <person name="Ball S.G."/>
            <person name="Gile G.H."/>
            <person name="Hirakawa Y."/>
            <person name="Hopkins J.F."/>
            <person name="Kuo A."/>
            <person name="Rensing S.A."/>
            <person name="Schmutz J."/>
            <person name="Symeonidi A."/>
            <person name="Elias M."/>
            <person name="Eveleigh R.J."/>
            <person name="Herman E.K."/>
            <person name="Klute M.J."/>
            <person name="Nakayama T."/>
            <person name="Obornik M."/>
            <person name="Reyes-Prieto A."/>
            <person name="Armbrust E.V."/>
            <person name="Aves S.J."/>
            <person name="Beiko R.G."/>
            <person name="Coutinho P."/>
            <person name="Dacks J.B."/>
            <person name="Durnford D.G."/>
            <person name="Fast N.M."/>
            <person name="Green B.R."/>
            <person name="Grisdale C.J."/>
            <person name="Hempel F."/>
            <person name="Henrissat B."/>
            <person name="Hoppner M.P."/>
            <person name="Ishida K."/>
            <person name="Kim E."/>
            <person name="Koreny L."/>
            <person name="Kroth P.G."/>
            <person name="Liu Y."/>
            <person name="Malik S.B."/>
            <person name="Maier U.G."/>
            <person name="McRose D."/>
            <person name="Mock T."/>
            <person name="Neilson J.A."/>
            <person name="Onodera N.T."/>
            <person name="Poole A.M."/>
            <person name="Pritham E.J."/>
            <person name="Richards T.A."/>
            <person name="Rocap G."/>
            <person name="Roy S.W."/>
            <person name="Sarai C."/>
            <person name="Schaack S."/>
            <person name="Shirato S."/>
            <person name="Slamovits C.H."/>
            <person name="Spencer D.F."/>
            <person name="Suzuki S."/>
            <person name="Worden A.Z."/>
            <person name="Zauner S."/>
            <person name="Barry K."/>
            <person name="Bell C."/>
            <person name="Bharti A.K."/>
            <person name="Crow J.A."/>
            <person name="Grimwood J."/>
            <person name="Kramer R."/>
            <person name="Lindquist E."/>
            <person name="Lucas S."/>
            <person name="Salamov A."/>
            <person name="McFadden G.I."/>
            <person name="Lane C.E."/>
            <person name="Keeling P.J."/>
            <person name="Gray M.W."/>
            <person name="Grigoriev I.V."/>
            <person name="Archibald J.M."/>
        </authorList>
    </citation>
    <scope>NUCLEOTIDE SEQUENCE</scope>
    <source>
        <strain evidence="13 15">CCMP2712</strain>
    </source>
</reference>
<evidence type="ECO:0000256" key="6">
    <source>
        <dbReference type="ARBA" id="ARBA00022737"/>
    </source>
</evidence>
<dbReference type="CDD" id="cd02981">
    <property type="entry name" value="PDI_b_family"/>
    <property type="match status" value="1"/>
</dbReference>
<dbReference type="PROSITE" id="PS00194">
    <property type="entry name" value="THIOREDOXIN_1"/>
    <property type="match status" value="1"/>
</dbReference>
<keyword evidence="7" id="KW-0256">Endoplasmic reticulum</keyword>
<dbReference type="InterPro" id="IPR013766">
    <property type="entry name" value="Thioredoxin_domain"/>
</dbReference>
<dbReference type="PaxDb" id="55529-EKX44429"/>
<dbReference type="OrthoDB" id="427280at2759"/>
<evidence type="ECO:0000259" key="12">
    <source>
        <dbReference type="PROSITE" id="PS51352"/>
    </source>
</evidence>
<dbReference type="Pfam" id="PF00085">
    <property type="entry name" value="Thioredoxin"/>
    <property type="match status" value="1"/>
</dbReference>
<keyword evidence="15" id="KW-1185">Reference proteome</keyword>
<dbReference type="GO" id="GO:0003756">
    <property type="term" value="F:protein disulfide isomerase activity"/>
    <property type="evidence" value="ECO:0007669"/>
    <property type="project" value="UniProtKB-EC"/>
</dbReference>
<evidence type="ECO:0000256" key="7">
    <source>
        <dbReference type="ARBA" id="ARBA00022824"/>
    </source>
</evidence>
<dbReference type="GO" id="GO:0005788">
    <property type="term" value="C:endoplasmic reticulum lumen"/>
    <property type="evidence" value="ECO:0007669"/>
    <property type="project" value="UniProtKB-SubCell"/>
</dbReference>
<evidence type="ECO:0000256" key="4">
    <source>
        <dbReference type="ARBA" id="ARBA00012723"/>
    </source>
</evidence>
<dbReference type="PROSITE" id="PS51352">
    <property type="entry name" value="THIOREDOXIN_2"/>
    <property type="match status" value="1"/>
</dbReference>
<dbReference type="KEGG" id="gtt:GUITHDRAFT_109550"/>
<dbReference type="GO" id="GO:0034976">
    <property type="term" value="P:response to endoplasmic reticulum stress"/>
    <property type="evidence" value="ECO:0007669"/>
    <property type="project" value="TreeGrafter"/>
</dbReference>
<keyword evidence="8" id="KW-1015">Disulfide bond</keyword>
<name>L1J8J8_GUITC</name>
<keyword evidence="5 11" id="KW-0732">Signal</keyword>
<dbReference type="SUPFAM" id="SSF52833">
    <property type="entry name" value="Thioredoxin-like"/>
    <property type="match status" value="3"/>
</dbReference>
<gene>
    <name evidence="13" type="ORF">GUITHDRAFT_109550</name>
</gene>
<evidence type="ECO:0000256" key="2">
    <source>
        <dbReference type="ARBA" id="ARBA00004319"/>
    </source>
</evidence>
<evidence type="ECO:0000313" key="13">
    <source>
        <dbReference type="EMBL" id="EKX44429.1"/>
    </source>
</evidence>
<dbReference type="Proteomes" id="UP000011087">
    <property type="component" value="Unassembled WGS sequence"/>
</dbReference>
<feature type="signal peptide" evidence="11">
    <location>
        <begin position="1"/>
        <end position="21"/>
    </location>
</feature>
<accession>L1J8J8</accession>
<keyword evidence="10" id="KW-0676">Redox-active center</keyword>
<dbReference type="PANTHER" id="PTHR18929">
    <property type="entry name" value="PROTEIN DISULFIDE ISOMERASE"/>
    <property type="match status" value="1"/>
</dbReference>
<dbReference type="GO" id="GO:0006457">
    <property type="term" value="P:protein folding"/>
    <property type="evidence" value="ECO:0007669"/>
    <property type="project" value="TreeGrafter"/>
</dbReference>
<dbReference type="PRINTS" id="PR00421">
    <property type="entry name" value="THIOREDOXIN"/>
</dbReference>
<comment type="catalytic activity">
    <reaction evidence="1">
        <text>Catalyzes the rearrangement of -S-S- bonds in proteins.</text>
        <dbReference type="EC" id="5.3.4.1"/>
    </reaction>
</comment>
<keyword evidence="6" id="KW-0677">Repeat</keyword>
<evidence type="ECO:0000256" key="3">
    <source>
        <dbReference type="ARBA" id="ARBA00006347"/>
    </source>
</evidence>
<dbReference type="OMA" id="PQDQKGV"/>
<evidence type="ECO:0000313" key="14">
    <source>
        <dbReference type="EnsemblProtists" id="EKX44429"/>
    </source>
</evidence>
<dbReference type="eggNOG" id="KOG0190">
    <property type="taxonomic scope" value="Eukaryota"/>
</dbReference>
<evidence type="ECO:0000256" key="11">
    <source>
        <dbReference type="SAM" id="SignalP"/>
    </source>
</evidence>
<dbReference type="RefSeq" id="XP_005831409.1">
    <property type="nucleotide sequence ID" value="XM_005831352.1"/>
</dbReference>
<evidence type="ECO:0000256" key="5">
    <source>
        <dbReference type="ARBA" id="ARBA00022729"/>
    </source>
</evidence>
<dbReference type="AlphaFoldDB" id="L1J8J8"/>
<keyword evidence="9" id="KW-0413">Isomerase</keyword>
<dbReference type="HOGENOM" id="CLU_573012_0_0_1"/>